<comment type="caution">
    <text evidence="2">The sequence shown here is derived from an EMBL/GenBank/DDBJ whole genome shotgun (WGS) entry which is preliminary data.</text>
</comment>
<sequence length="114" mass="12513">MTKKQAISILLIVIAFISLSVVFLLNSAAPKFRVENRSPSPVHVVSYWRNESKDLGLLNSGDIVIFEINAEAAMTFKVTLSNGEVIITEPMYFTSGTKIYAQINEKGVDVSSST</sequence>
<evidence type="ECO:0000256" key="1">
    <source>
        <dbReference type="SAM" id="Phobius"/>
    </source>
</evidence>
<organism evidence="2 3">
    <name type="scientific">Thalassotalea litorea</name>
    <dbReference type="NCBI Taxonomy" id="2020715"/>
    <lineage>
        <taxon>Bacteria</taxon>
        <taxon>Pseudomonadati</taxon>
        <taxon>Pseudomonadota</taxon>
        <taxon>Gammaproteobacteria</taxon>
        <taxon>Alteromonadales</taxon>
        <taxon>Colwelliaceae</taxon>
        <taxon>Thalassotalea</taxon>
    </lineage>
</organism>
<protein>
    <submittedName>
        <fullName evidence="2">Uncharacterized protein</fullName>
    </submittedName>
</protein>
<gene>
    <name evidence="2" type="ORF">FE810_05325</name>
</gene>
<reference evidence="2 3" key="1">
    <citation type="submission" date="2019-05" db="EMBL/GenBank/DDBJ databases">
        <title>Genome sequences of Thalassotalea litorea 1K03283.</title>
        <authorList>
            <person name="Zhang D."/>
        </authorList>
    </citation>
    <scope>NUCLEOTIDE SEQUENCE [LARGE SCALE GENOMIC DNA]</scope>
    <source>
        <strain evidence="2 3">MCCC 1K03283</strain>
    </source>
</reference>
<proteinExistence type="predicted"/>
<evidence type="ECO:0000313" key="2">
    <source>
        <dbReference type="EMBL" id="TLU66143.1"/>
    </source>
</evidence>
<accession>A0A5R9INV9</accession>
<keyword evidence="1" id="KW-0472">Membrane</keyword>
<dbReference type="Proteomes" id="UP000307790">
    <property type="component" value="Unassembled WGS sequence"/>
</dbReference>
<name>A0A5R9INV9_9GAMM</name>
<keyword evidence="1" id="KW-0812">Transmembrane</keyword>
<feature type="transmembrane region" description="Helical" evidence="1">
    <location>
        <begin position="6"/>
        <end position="25"/>
    </location>
</feature>
<dbReference type="EMBL" id="VCBC01000005">
    <property type="protein sequence ID" value="TLU66143.1"/>
    <property type="molecule type" value="Genomic_DNA"/>
</dbReference>
<evidence type="ECO:0000313" key="3">
    <source>
        <dbReference type="Proteomes" id="UP000307790"/>
    </source>
</evidence>
<keyword evidence="3" id="KW-1185">Reference proteome</keyword>
<dbReference type="RefSeq" id="WP_138319019.1">
    <property type="nucleotide sequence ID" value="NZ_VCBC01000005.1"/>
</dbReference>
<keyword evidence="1" id="KW-1133">Transmembrane helix</keyword>
<dbReference type="OrthoDB" id="6899160at2"/>
<dbReference type="AlphaFoldDB" id="A0A5R9INV9"/>